<sequence>RLVARLRVKLKSQNAKFEIQTIKTRGYKMVEV</sequence>
<dbReference type="EMBL" id="LBZM01000043">
    <property type="protein sequence ID" value="KKR70856.1"/>
    <property type="molecule type" value="Genomic_DNA"/>
</dbReference>
<accession>A0A0G0T7U9</accession>
<evidence type="ECO:0000313" key="2">
    <source>
        <dbReference type="Proteomes" id="UP000034664"/>
    </source>
</evidence>
<protein>
    <recommendedName>
        <fullName evidence="3">OmpR/PhoB-type domain-containing protein</fullName>
    </recommendedName>
</protein>
<evidence type="ECO:0000313" key="1">
    <source>
        <dbReference type="EMBL" id="KKR70856.1"/>
    </source>
</evidence>
<dbReference type="AlphaFoldDB" id="A0A0G0T7U9"/>
<evidence type="ECO:0008006" key="3">
    <source>
        <dbReference type="Google" id="ProtNLM"/>
    </source>
</evidence>
<name>A0A0G0T7U9_9BACT</name>
<reference evidence="1 2" key="1">
    <citation type="journal article" date="2015" name="Nature">
        <title>rRNA introns, odd ribosomes, and small enigmatic genomes across a large radiation of phyla.</title>
        <authorList>
            <person name="Brown C.T."/>
            <person name="Hug L.A."/>
            <person name="Thomas B.C."/>
            <person name="Sharon I."/>
            <person name="Castelle C.J."/>
            <person name="Singh A."/>
            <person name="Wilkins M.J."/>
            <person name="Williams K.H."/>
            <person name="Banfield J.F."/>
        </authorList>
    </citation>
    <scope>NUCLEOTIDE SEQUENCE [LARGE SCALE GENOMIC DNA]</scope>
</reference>
<organism evidence="1 2">
    <name type="scientific">Candidatus Roizmanbacteria bacterium GW2011_GWB1_40_7</name>
    <dbReference type="NCBI Taxonomy" id="1618482"/>
    <lineage>
        <taxon>Bacteria</taxon>
        <taxon>Candidatus Roizmaniibacteriota</taxon>
    </lineage>
</organism>
<dbReference type="Proteomes" id="UP000034664">
    <property type="component" value="Unassembled WGS sequence"/>
</dbReference>
<gene>
    <name evidence="1" type="ORF">UU14_C0043G0001</name>
</gene>
<comment type="caution">
    <text evidence="1">The sequence shown here is derived from an EMBL/GenBank/DDBJ whole genome shotgun (WGS) entry which is preliminary data.</text>
</comment>
<feature type="non-terminal residue" evidence="1">
    <location>
        <position position="1"/>
    </location>
</feature>
<proteinExistence type="predicted"/>